<feature type="coiled-coil region" evidence="1">
    <location>
        <begin position="1414"/>
        <end position="1565"/>
    </location>
</feature>
<feature type="region of interest" description="Disordered" evidence="2">
    <location>
        <begin position="862"/>
        <end position="892"/>
    </location>
</feature>
<dbReference type="GO" id="GO:0006281">
    <property type="term" value="P:DNA repair"/>
    <property type="evidence" value="ECO:0007669"/>
    <property type="project" value="InterPro"/>
</dbReference>
<dbReference type="EMBL" id="JARAOO010000006">
    <property type="protein sequence ID" value="KAJ7966201.1"/>
    <property type="molecule type" value="Genomic_DNA"/>
</dbReference>
<dbReference type="InterPro" id="IPR002083">
    <property type="entry name" value="MATH/TRAF_dom"/>
</dbReference>
<dbReference type="Pfam" id="PF22486">
    <property type="entry name" value="MATH_2"/>
    <property type="match status" value="4"/>
</dbReference>
<proteinExistence type="predicted"/>
<feature type="region of interest" description="Disordered" evidence="2">
    <location>
        <begin position="1"/>
        <end position="40"/>
    </location>
</feature>
<dbReference type="KEGG" id="qsa:O6P43_015709"/>
<feature type="domain" description="MATH" evidence="3">
    <location>
        <begin position="580"/>
        <end position="704"/>
    </location>
</feature>
<organism evidence="4 5">
    <name type="scientific">Quillaja saponaria</name>
    <name type="common">Soap bark tree</name>
    <dbReference type="NCBI Taxonomy" id="32244"/>
    <lineage>
        <taxon>Eukaryota</taxon>
        <taxon>Viridiplantae</taxon>
        <taxon>Streptophyta</taxon>
        <taxon>Embryophyta</taxon>
        <taxon>Tracheophyta</taxon>
        <taxon>Spermatophyta</taxon>
        <taxon>Magnoliopsida</taxon>
        <taxon>eudicotyledons</taxon>
        <taxon>Gunneridae</taxon>
        <taxon>Pentapetalae</taxon>
        <taxon>rosids</taxon>
        <taxon>fabids</taxon>
        <taxon>Fabales</taxon>
        <taxon>Quillajaceae</taxon>
        <taxon>Quillaja</taxon>
    </lineage>
</organism>
<dbReference type="CDD" id="cd00121">
    <property type="entry name" value="MATH"/>
    <property type="match status" value="4"/>
</dbReference>
<feature type="region of interest" description="Disordered" evidence="2">
    <location>
        <begin position="934"/>
        <end position="960"/>
    </location>
</feature>
<dbReference type="Proteomes" id="UP001163823">
    <property type="component" value="Chromosome 6"/>
</dbReference>
<evidence type="ECO:0000313" key="5">
    <source>
        <dbReference type="Proteomes" id="UP001163823"/>
    </source>
</evidence>
<gene>
    <name evidence="4" type="ORF">O6P43_015709</name>
</gene>
<dbReference type="PROSITE" id="PS50144">
    <property type="entry name" value="MATH"/>
    <property type="match status" value="4"/>
</dbReference>
<dbReference type="Gene3D" id="1.10.287.1490">
    <property type="match status" value="1"/>
</dbReference>
<feature type="domain" description="MATH" evidence="3">
    <location>
        <begin position="412"/>
        <end position="548"/>
    </location>
</feature>
<evidence type="ECO:0000256" key="2">
    <source>
        <dbReference type="SAM" id="MobiDB-lite"/>
    </source>
</evidence>
<dbReference type="SMART" id="SM00061">
    <property type="entry name" value="MATH"/>
    <property type="match status" value="4"/>
</dbReference>
<dbReference type="Gene3D" id="2.60.210.10">
    <property type="entry name" value="Apoptosis, Tumor Necrosis Factor Receptor Associated Protein 2, Chain A"/>
    <property type="match status" value="4"/>
</dbReference>
<keyword evidence="4" id="KW-0378">Hydrolase</keyword>
<feature type="compositionally biased region" description="Polar residues" evidence="2">
    <location>
        <begin position="945"/>
        <end position="956"/>
    </location>
</feature>
<reference evidence="4" key="1">
    <citation type="journal article" date="2023" name="Science">
        <title>Elucidation of the pathway for biosynthesis of saponin adjuvants from the soapbark tree.</title>
        <authorList>
            <person name="Reed J."/>
            <person name="Orme A."/>
            <person name="El-Demerdash A."/>
            <person name="Owen C."/>
            <person name="Martin L.B.B."/>
            <person name="Misra R.C."/>
            <person name="Kikuchi S."/>
            <person name="Rejzek M."/>
            <person name="Martin A.C."/>
            <person name="Harkess A."/>
            <person name="Leebens-Mack J."/>
            <person name="Louveau T."/>
            <person name="Stephenson M.J."/>
            <person name="Osbourn A."/>
        </authorList>
    </citation>
    <scope>NUCLEOTIDE SEQUENCE</scope>
    <source>
        <strain evidence="4">S10</strain>
    </source>
</reference>
<protein>
    <submittedName>
        <fullName evidence="4">Ubiquitin carboxyl-terminal hydrolase</fullName>
    </submittedName>
</protein>
<sequence length="1691" mass="188850">MKQSSSEAVPSSSSTPSLSDQSQATPSSSSVSSDKPLSVSSSAAAAEDLALGSRDGSGAQETVTVDRRGEYSAVCRWTVHNFPRIKARALWSKYFEVGGYDCRLLIYPKGDSQALPGYISIYLQIMDPRGTSSSKWDCFASYRLEIVNVADDSKTIHRDSWHRFSSKKKSHGWCDFTPSSTVFDPKLGYLFNNNDSVLITADILILNESVNFTRDNNELQSSALSSSSMLSSSVVAGPVSDVSSGKFTWKVHNFSLFKEMIKTQKIMSPVFPAGECNLRISVYQSSVNGVDYLSMCLESKDTEKTVMLSDRSCWCLFRMSVLNQKPGLNHMHRDSYGRFAADNKSGDNTSLGWNDYMKMLDFIGPDSGFLVDDTAVFSTSFHVIKEFSSFTKNGGLIAGRSGSGARKSDGHMGKFTWRIENFTKLKDLLKKRKITGLCIKSKRFQIGNRDCRLIVYPRGQSQPPCHLSVFLEVTDSRNTSSDWSCFVSHRLSVVNQKMEEKSVTKESQNRYSKAAKDWGWREFVTLTSLFDQDSGFLVQDTVVFSAEVLILKETSVMQDFADQDAELSNTGSLIDRVGKRSSFTWKVENFLSFKEIMETRKIFSKFFQAGGCELRIGVYESFDTICIYLESDQSVGSDPDKNFWVRYRMAVVNQKNPAKTVWKESSICTKTWNNSVLQFMKVSDMLEADAGFLVRDSVVFVCEILDCCPWFDFSDLEVLASEDDQDALTTDPDELIDSEDSEGISGDEEDIFRNLLSRAGFHLTYGDNPSQPQVTLREKLLMDAGAIAGFLTGLRVYLDDPAKVKRLLLPTKLSGGSDGKKVSKVDESSPSLMNLLMGVKVLQQAIIDLLLDIMVECCQPSEGGHSADSPDANPKPSLDGSGATSPVECDRENGAIESAQFTVYERLDSVAVESSTTSAVQSSDLSGIGIPEKAIPGDTICPPETSATSSENASFRSKTKWPEQSEELLGLIVNSLRALDGAVPQGCPEPRRRPQSAQKITLVLEKAPKHLQADLVSLVPKLVEHAEHPLAACALLERLQKPDAEPALRIPVFGALSQLECGSEVWERGLFQSFELLMDSNDEPLAATIDFIFKAASQCQHLPEAVRSVRVRLKKLGVDVSPCVLDLLSRTVNSWGDVAETILRDIDCDDDFGANCSTMPCGHFLFGEHGPNPDPLHLMDEQEFRSSRYFSDIYILIEMLSIPCLAVEASQTFERAVARGAFIAHSVALVLERRLTQRLNIDASFVAENFQHSDTVIEGDASEHLGVQRDDFSSVLGLAEILALSRDPCVKDFVKLLYRILFRWYADETYRGRMLKRLVDHATSTTDNSREVDLDLDILVHLVYEEQEIIRPILSMMREVAELANVDRAALWHQLCATEDEIIRIREERKAETSNMAREKAVISHKLGDSEATNNRLKSEMRSEMDRFAREKKELSEQLQEVESQLEWHRSERDDEIAKLSADKKVLQDRLHDAETQLSQLKSRKRDELKKIVKEKNALAERLKSAEAARKRFDEELKRYATENVTREEFRQSLEDEVRRLTQTVGQTEEEKREKEEQVARCEAYIDGMESKLQACQQYIHTLEASLQEEMSRHAPLYGAGLEALSMKELETLSRIHEDGLRQIHALQQHKGSPAGSPLLSPHTLPHNHGLYPAAGPPMAVGLPPSLIPNGVGNHVNGHMNGAVGPWFNHT</sequence>
<evidence type="ECO:0000313" key="4">
    <source>
        <dbReference type="EMBL" id="KAJ7966201.1"/>
    </source>
</evidence>
<dbReference type="PANTHER" id="PTHR47242">
    <property type="entry name" value="TRAF-LIKE FAMILY PROTEIN"/>
    <property type="match status" value="1"/>
</dbReference>
<keyword evidence="5" id="KW-1185">Reference proteome</keyword>
<dbReference type="InterPro" id="IPR029448">
    <property type="entry name" value="FANCD2"/>
</dbReference>
<evidence type="ECO:0000256" key="1">
    <source>
        <dbReference type="SAM" id="Coils"/>
    </source>
</evidence>
<name>A0AAD7LXL0_QUISA</name>
<comment type="caution">
    <text evidence="4">The sequence shown here is derived from an EMBL/GenBank/DDBJ whole genome shotgun (WGS) entry which is preliminary data.</text>
</comment>
<dbReference type="SUPFAM" id="SSF49599">
    <property type="entry name" value="TRAF domain-like"/>
    <property type="match status" value="4"/>
</dbReference>
<dbReference type="InterPro" id="IPR008974">
    <property type="entry name" value="TRAF-like"/>
</dbReference>
<keyword evidence="1" id="KW-0175">Coiled coil</keyword>
<evidence type="ECO:0000259" key="3">
    <source>
        <dbReference type="PROSITE" id="PS50144"/>
    </source>
</evidence>
<accession>A0AAD7LXL0</accession>
<feature type="domain" description="MATH" evidence="3">
    <location>
        <begin position="244"/>
        <end position="381"/>
    </location>
</feature>
<dbReference type="PANTHER" id="PTHR47242:SF1">
    <property type="entry name" value="TRAF-LIKE FAMILY PROTEIN"/>
    <property type="match status" value="1"/>
</dbReference>
<feature type="region of interest" description="Disordered" evidence="2">
    <location>
        <begin position="1630"/>
        <end position="1651"/>
    </location>
</feature>
<dbReference type="Pfam" id="PF14631">
    <property type="entry name" value="FancD2"/>
    <property type="match status" value="1"/>
</dbReference>
<dbReference type="GO" id="GO:0016787">
    <property type="term" value="F:hydrolase activity"/>
    <property type="evidence" value="ECO:0007669"/>
    <property type="project" value="UniProtKB-KW"/>
</dbReference>
<feature type="domain" description="MATH" evidence="3">
    <location>
        <begin position="72"/>
        <end position="203"/>
    </location>
</feature>